<dbReference type="Pfam" id="PF13456">
    <property type="entry name" value="RVT_3"/>
    <property type="match status" value="1"/>
</dbReference>
<dbReference type="GO" id="GO:0004523">
    <property type="term" value="F:RNA-DNA hybrid ribonuclease activity"/>
    <property type="evidence" value="ECO:0007669"/>
    <property type="project" value="InterPro"/>
</dbReference>
<dbReference type="GO" id="GO:0003676">
    <property type="term" value="F:nucleic acid binding"/>
    <property type="evidence" value="ECO:0007669"/>
    <property type="project" value="InterPro"/>
</dbReference>
<gene>
    <name evidence="2" type="ORF">Salat_1905100</name>
</gene>
<dbReference type="EMBL" id="JACGWO010000007">
    <property type="protein sequence ID" value="KAK4423223.1"/>
    <property type="molecule type" value="Genomic_DNA"/>
</dbReference>
<comment type="caution">
    <text evidence="2">The sequence shown here is derived from an EMBL/GenBank/DDBJ whole genome shotgun (WGS) entry which is preliminary data.</text>
</comment>
<proteinExistence type="predicted"/>
<feature type="domain" description="RNase H type-1" evidence="1">
    <location>
        <begin position="50"/>
        <end position="108"/>
    </location>
</feature>
<organism evidence="2 3">
    <name type="scientific">Sesamum alatum</name>
    <dbReference type="NCBI Taxonomy" id="300844"/>
    <lineage>
        <taxon>Eukaryota</taxon>
        <taxon>Viridiplantae</taxon>
        <taxon>Streptophyta</taxon>
        <taxon>Embryophyta</taxon>
        <taxon>Tracheophyta</taxon>
        <taxon>Spermatophyta</taxon>
        <taxon>Magnoliopsida</taxon>
        <taxon>eudicotyledons</taxon>
        <taxon>Gunneridae</taxon>
        <taxon>Pentapetalae</taxon>
        <taxon>asterids</taxon>
        <taxon>lamiids</taxon>
        <taxon>Lamiales</taxon>
        <taxon>Pedaliaceae</taxon>
        <taxon>Sesamum</taxon>
    </lineage>
</organism>
<evidence type="ECO:0000313" key="3">
    <source>
        <dbReference type="Proteomes" id="UP001293254"/>
    </source>
</evidence>
<name>A0AAE1Y4Z5_9LAMI</name>
<evidence type="ECO:0000259" key="1">
    <source>
        <dbReference type="Pfam" id="PF13456"/>
    </source>
</evidence>
<dbReference type="AlphaFoldDB" id="A0AAE1Y4Z5"/>
<dbReference type="InterPro" id="IPR002156">
    <property type="entry name" value="RNaseH_domain"/>
</dbReference>
<sequence length="109" mass="12165">MARVLKVAVFSNLLLSRSLWNHWLLNDLSQRFFLQDTGNIPLLAQLKLKFDGAMFNLTHEIGVGVVVRDSSERCIAGMSHKFARSPSQLIVEALATLEAIDIALISGWE</sequence>
<reference evidence="2" key="2">
    <citation type="journal article" date="2024" name="Plant">
        <title>Genomic evolution and insights into agronomic trait innovations of Sesamum species.</title>
        <authorList>
            <person name="Miao H."/>
            <person name="Wang L."/>
            <person name="Qu L."/>
            <person name="Liu H."/>
            <person name="Sun Y."/>
            <person name="Le M."/>
            <person name="Wang Q."/>
            <person name="Wei S."/>
            <person name="Zheng Y."/>
            <person name="Lin W."/>
            <person name="Duan Y."/>
            <person name="Cao H."/>
            <person name="Xiong S."/>
            <person name="Wang X."/>
            <person name="Wei L."/>
            <person name="Li C."/>
            <person name="Ma Q."/>
            <person name="Ju M."/>
            <person name="Zhao R."/>
            <person name="Li G."/>
            <person name="Mu C."/>
            <person name="Tian Q."/>
            <person name="Mei H."/>
            <person name="Zhang T."/>
            <person name="Gao T."/>
            <person name="Zhang H."/>
        </authorList>
    </citation>
    <scope>NUCLEOTIDE SEQUENCE</scope>
    <source>
        <strain evidence="2">3651</strain>
    </source>
</reference>
<dbReference type="Proteomes" id="UP001293254">
    <property type="component" value="Unassembled WGS sequence"/>
</dbReference>
<accession>A0AAE1Y4Z5</accession>
<protein>
    <recommendedName>
        <fullName evidence="1">RNase H type-1 domain-containing protein</fullName>
    </recommendedName>
</protein>
<evidence type="ECO:0000313" key="2">
    <source>
        <dbReference type="EMBL" id="KAK4423223.1"/>
    </source>
</evidence>
<reference evidence="2" key="1">
    <citation type="submission" date="2020-06" db="EMBL/GenBank/DDBJ databases">
        <authorList>
            <person name="Li T."/>
            <person name="Hu X."/>
            <person name="Zhang T."/>
            <person name="Song X."/>
            <person name="Zhang H."/>
            <person name="Dai N."/>
            <person name="Sheng W."/>
            <person name="Hou X."/>
            <person name="Wei L."/>
        </authorList>
    </citation>
    <scope>NUCLEOTIDE SEQUENCE</scope>
    <source>
        <strain evidence="2">3651</strain>
        <tissue evidence="2">Leaf</tissue>
    </source>
</reference>
<keyword evidence="3" id="KW-1185">Reference proteome</keyword>